<keyword evidence="5" id="KW-1185">Reference proteome</keyword>
<evidence type="ECO:0000313" key="2">
    <source>
        <dbReference type="EMBL" id="SAM82274.1"/>
    </source>
</evidence>
<evidence type="ECO:0000313" key="5">
    <source>
        <dbReference type="Proteomes" id="UP000658997"/>
    </source>
</evidence>
<evidence type="ECO:0000313" key="3">
    <source>
        <dbReference type="EMBL" id="SYW83783.1"/>
    </source>
</evidence>
<gene>
    <name evidence="3" type="ORF">UBRO2_05339</name>
    <name evidence="2" type="ORF">UBRO_04742</name>
</gene>
<reference evidence="2" key="2">
    <citation type="submission" date="2016-04" db="EMBL/GenBank/DDBJ databases">
        <authorList>
            <person name="Evans L.H."/>
            <person name="Alamgir A."/>
            <person name="Owens N."/>
            <person name="Weber N.D."/>
            <person name="Virtaneva K."/>
            <person name="Barbian K."/>
            <person name="Babar A."/>
            <person name="Rosenke K."/>
        </authorList>
    </citation>
    <scope>NUCLEOTIDE SEQUENCE</scope>
    <source>
        <strain evidence="2">UB2112</strain>
    </source>
</reference>
<evidence type="ECO:0000256" key="1">
    <source>
        <dbReference type="SAM" id="SignalP"/>
    </source>
</evidence>
<reference evidence="3" key="3">
    <citation type="submission" date="2018-08" db="EMBL/GenBank/DDBJ databases">
        <authorList>
            <person name="Guldener U."/>
        </authorList>
    </citation>
    <scope>NUCLEOTIDE SEQUENCE</scope>
    <source>
        <strain evidence="3">UB2</strain>
    </source>
</reference>
<keyword evidence="1" id="KW-0732">Signal</keyword>
<dbReference type="Proteomes" id="UP000658997">
    <property type="component" value="Unassembled WGS sequence"/>
</dbReference>
<evidence type="ECO:0000313" key="4">
    <source>
        <dbReference type="Proteomes" id="UP000179920"/>
    </source>
</evidence>
<protein>
    <submittedName>
        <fullName evidence="2">Probable conserved hypothetical Ustilaginaceae-specific protein</fullName>
    </submittedName>
</protein>
<sequence>MVPLTYLTFLLSLVALSWAQASNDDPRGKLLYVNYPSCDHYKCQVIWRPNQSVYVNWLNAPAGGLKIQLVPQEGTTGLKTYTITNKVGSIHGFKDKTCEDMGTGEKCGRFDWTVPKGVKEGKYEVVVTSLSRPEVVGYTDTVVIKMSKKGKRHEVNRME</sequence>
<name>A0A1K0HD94_9BASI</name>
<organism evidence="2 4">
    <name type="scientific">Ustilago bromivora</name>
    <dbReference type="NCBI Taxonomy" id="307758"/>
    <lineage>
        <taxon>Eukaryota</taxon>
        <taxon>Fungi</taxon>
        <taxon>Dikarya</taxon>
        <taxon>Basidiomycota</taxon>
        <taxon>Ustilaginomycotina</taxon>
        <taxon>Ustilaginomycetes</taxon>
        <taxon>Ustilaginales</taxon>
        <taxon>Ustilaginaceae</taxon>
        <taxon>Ustilago</taxon>
    </lineage>
</organism>
<feature type="chain" id="PRO_5038218857" evidence="1">
    <location>
        <begin position="20"/>
        <end position="159"/>
    </location>
</feature>
<dbReference type="AlphaFoldDB" id="A0A1K0HD94"/>
<feature type="signal peptide" evidence="1">
    <location>
        <begin position="1"/>
        <end position="19"/>
    </location>
</feature>
<dbReference type="OrthoDB" id="2547765at2759"/>
<reference evidence="4" key="1">
    <citation type="submission" date="2016-04" db="EMBL/GenBank/DDBJ databases">
        <authorList>
            <person name="Guldener U."/>
            <person name="Guldener U."/>
        </authorList>
    </citation>
    <scope>NUCLEOTIDE SEQUENCE [LARGE SCALE GENOMIC DNA]</scope>
    <source>
        <strain evidence="4">UB2112</strain>
    </source>
</reference>
<proteinExistence type="predicted"/>
<dbReference type="EMBL" id="LT558123">
    <property type="protein sequence ID" value="SAM82274.1"/>
    <property type="molecule type" value="Genomic_DNA"/>
</dbReference>
<dbReference type="Proteomes" id="UP000179920">
    <property type="component" value="Chromosome VII"/>
</dbReference>
<accession>A0A1K0HD94</accession>
<dbReference type="EMBL" id="ULHB01000160">
    <property type="protein sequence ID" value="SYW83783.1"/>
    <property type="molecule type" value="Genomic_DNA"/>
</dbReference>